<proteinExistence type="predicted"/>
<evidence type="ECO:0000313" key="2">
    <source>
        <dbReference type="Proteomes" id="UP000187266"/>
    </source>
</evidence>
<accession>A0A2M9D541</accession>
<keyword evidence="2" id="KW-1185">Reference proteome</keyword>
<evidence type="ECO:0000313" key="1">
    <source>
        <dbReference type="EMBL" id="APX90362.1"/>
    </source>
</evidence>
<dbReference type="RefSeq" id="WP_076980380.1">
    <property type="nucleotide sequence ID" value="NZ_CP019124.1"/>
</dbReference>
<dbReference type="OrthoDB" id="285836at2"/>
<dbReference type="InterPro" id="IPR007236">
    <property type="entry name" value="SlyX"/>
</dbReference>
<dbReference type="AlphaFoldDB" id="A0A1U7DK58"/>
<dbReference type="Pfam" id="PF04102">
    <property type="entry name" value="SlyX"/>
    <property type="match status" value="1"/>
</dbReference>
<accession>A0A1U7DK58</accession>
<reference evidence="1 2" key="1">
    <citation type="submission" date="2017-01" db="EMBL/GenBank/DDBJ databases">
        <title>Genomic analysis of Xuhuaishuia manganoxidans DY6-4.</title>
        <authorList>
            <person name="Wang X."/>
        </authorList>
    </citation>
    <scope>NUCLEOTIDE SEQUENCE [LARGE SCALE GENOMIC DNA]</scope>
    <source>
        <strain evidence="1 2">DY6-4</strain>
    </source>
</reference>
<organism evidence="1 2">
    <name type="scientific">Brevirhabdus pacifica</name>
    <dbReference type="NCBI Taxonomy" id="1267768"/>
    <lineage>
        <taxon>Bacteria</taxon>
        <taxon>Pseudomonadati</taxon>
        <taxon>Pseudomonadota</taxon>
        <taxon>Alphaproteobacteria</taxon>
        <taxon>Rhodobacterales</taxon>
        <taxon>Paracoccaceae</taxon>
        <taxon>Brevirhabdus</taxon>
    </lineage>
</organism>
<sequence length="83" mass="9316">MTPVLPPKQPSEADTDLARLTGAEEQIAHLQLMTDELSQVVADQQDRIARLETRVEMLMRREAGRESDQGGSIPLGDERPPHW</sequence>
<protein>
    <submittedName>
        <fullName evidence="1">Uncharacterized protein</fullName>
    </submittedName>
</protein>
<dbReference type="EMBL" id="CP019124">
    <property type="protein sequence ID" value="APX90362.1"/>
    <property type="molecule type" value="Genomic_DNA"/>
</dbReference>
<dbReference type="Proteomes" id="UP000187266">
    <property type="component" value="Chromosome"/>
</dbReference>
<dbReference type="STRING" id="1267768.BV394_12010"/>
<gene>
    <name evidence="1" type="ORF">BV394_12010</name>
</gene>
<name>A0A1U7DK58_9RHOB</name>